<feature type="transmembrane region" description="Helical" evidence="1">
    <location>
        <begin position="85"/>
        <end position="114"/>
    </location>
</feature>
<name>A0ABS6HGS0_9PROT</name>
<feature type="domain" description="DUF1468" evidence="2">
    <location>
        <begin position="12"/>
        <end position="148"/>
    </location>
</feature>
<organism evidence="3 4">
    <name type="scientific">Falsiroseomonas oleicola</name>
    <dbReference type="NCBI Taxonomy" id="2801474"/>
    <lineage>
        <taxon>Bacteria</taxon>
        <taxon>Pseudomonadati</taxon>
        <taxon>Pseudomonadota</taxon>
        <taxon>Alphaproteobacteria</taxon>
        <taxon>Acetobacterales</taxon>
        <taxon>Roseomonadaceae</taxon>
        <taxon>Falsiroseomonas</taxon>
    </lineage>
</organism>
<evidence type="ECO:0000313" key="3">
    <source>
        <dbReference type="EMBL" id="MBU8546863.1"/>
    </source>
</evidence>
<keyword evidence="4" id="KW-1185">Reference proteome</keyword>
<dbReference type="RefSeq" id="WP_216878888.1">
    <property type="nucleotide sequence ID" value="NZ_JAERQM010000010.1"/>
</dbReference>
<dbReference type="Pfam" id="PF07331">
    <property type="entry name" value="TctB"/>
    <property type="match status" value="1"/>
</dbReference>
<keyword evidence="1" id="KW-0472">Membrane</keyword>
<dbReference type="Proteomes" id="UP000689967">
    <property type="component" value="Unassembled WGS sequence"/>
</dbReference>
<feature type="transmembrane region" description="Helical" evidence="1">
    <location>
        <begin position="126"/>
        <end position="150"/>
    </location>
</feature>
<gene>
    <name evidence="3" type="ORF">JJQ90_24300</name>
</gene>
<keyword evidence="1" id="KW-1133">Transmembrane helix</keyword>
<sequence length="154" mass="15904">MKTARLDPRDVIGGLVLIAIGAAALVIADDYSFGSARRMGPGYFPVLLGWICCALGAAVVAKGFIRKMWDDGLPEMPSLRAVLGISASIFAFILAGEHLGLVPAILLLVGISALVDRGNRPLTAGLLAVAVAIGGVAIFIYGLGIIFPLFTGGR</sequence>
<accession>A0ABS6HGS0</accession>
<evidence type="ECO:0000313" key="4">
    <source>
        <dbReference type="Proteomes" id="UP000689967"/>
    </source>
</evidence>
<reference evidence="3 4" key="1">
    <citation type="submission" date="2021-01" db="EMBL/GenBank/DDBJ databases">
        <title>Roseomonas sp. nov, a bacterium isolated from an oil production mixture in Yumen Oilfield.</title>
        <authorList>
            <person name="Wu D."/>
        </authorList>
    </citation>
    <scope>NUCLEOTIDE SEQUENCE [LARGE SCALE GENOMIC DNA]</scope>
    <source>
        <strain evidence="3 4">ROY-5-3</strain>
    </source>
</reference>
<keyword evidence="1" id="KW-0812">Transmembrane</keyword>
<dbReference type="InterPro" id="IPR009936">
    <property type="entry name" value="DUF1468"/>
</dbReference>
<protein>
    <submittedName>
        <fullName evidence="3">Tripartite tricarboxylate transporter TctB family protein</fullName>
    </submittedName>
</protein>
<feature type="transmembrane region" description="Helical" evidence="1">
    <location>
        <begin position="12"/>
        <end position="31"/>
    </location>
</feature>
<dbReference type="EMBL" id="JAERQM010000010">
    <property type="protein sequence ID" value="MBU8546863.1"/>
    <property type="molecule type" value="Genomic_DNA"/>
</dbReference>
<evidence type="ECO:0000259" key="2">
    <source>
        <dbReference type="Pfam" id="PF07331"/>
    </source>
</evidence>
<evidence type="ECO:0000256" key="1">
    <source>
        <dbReference type="SAM" id="Phobius"/>
    </source>
</evidence>
<feature type="transmembrane region" description="Helical" evidence="1">
    <location>
        <begin position="43"/>
        <end position="65"/>
    </location>
</feature>
<proteinExistence type="predicted"/>
<comment type="caution">
    <text evidence="3">The sequence shown here is derived from an EMBL/GenBank/DDBJ whole genome shotgun (WGS) entry which is preliminary data.</text>
</comment>